<evidence type="ECO:0000313" key="18">
    <source>
        <dbReference type="Ensembl" id="ENSFCTP00005002242.1"/>
    </source>
</evidence>
<evidence type="ECO:0000259" key="16">
    <source>
        <dbReference type="PROSITE" id="PS50026"/>
    </source>
</evidence>
<reference evidence="18 19" key="1">
    <citation type="submission" date="2021-02" db="EMBL/GenBank/DDBJ databases">
        <title>Safari Cat Assemblies.</title>
        <authorList>
            <person name="Bredemeyer K.R."/>
            <person name="Murphy W.J."/>
        </authorList>
    </citation>
    <scope>NUCLEOTIDE SEQUENCE [LARGE SCALE GENOMIC DNA]</scope>
</reference>
<feature type="region of interest" description="Disordered" evidence="13">
    <location>
        <begin position="466"/>
        <end position="570"/>
    </location>
</feature>
<dbReference type="PROSITE" id="PS00010">
    <property type="entry name" value="ASX_HYDROXYL"/>
    <property type="match status" value="3"/>
</dbReference>
<dbReference type="InterPro" id="IPR016186">
    <property type="entry name" value="C-type_lectin-like/link_sf"/>
</dbReference>
<keyword evidence="8 14" id="KW-1133">Transmembrane helix</keyword>
<dbReference type="InterPro" id="IPR049883">
    <property type="entry name" value="NOTCH1_EGF-like"/>
</dbReference>
<evidence type="ECO:0000256" key="4">
    <source>
        <dbReference type="ARBA" id="ARBA00022692"/>
    </source>
</evidence>
<feature type="domain" description="EGF-like" evidence="16">
    <location>
        <begin position="342"/>
        <end position="376"/>
    </location>
</feature>
<dbReference type="Pfam" id="PF12662">
    <property type="entry name" value="cEGF"/>
    <property type="match status" value="1"/>
</dbReference>
<dbReference type="InterPro" id="IPR026823">
    <property type="entry name" value="cEGF"/>
</dbReference>
<accession>A0ABI7VVP1</accession>
<dbReference type="SMART" id="SM00181">
    <property type="entry name" value="EGF"/>
    <property type="match status" value="5"/>
</dbReference>
<keyword evidence="7" id="KW-0677">Repeat</keyword>
<evidence type="ECO:0000313" key="19">
    <source>
        <dbReference type="Proteomes" id="UP000823872"/>
    </source>
</evidence>
<feature type="disulfide bond" evidence="12">
    <location>
        <begin position="308"/>
        <end position="325"/>
    </location>
</feature>
<keyword evidence="4 14" id="KW-0812">Transmembrane</keyword>
<feature type="region of interest" description="Disordered" evidence="13">
    <location>
        <begin position="607"/>
        <end position="655"/>
    </location>
</feature>
<feature type="compositionally biased region" description="Polar residues" evidence="13">
    <location>
        <begin position="636"/>
        <end position="654"/>
    </location>
</feature>
<dbReference type="InterPro" id="IPR001304">
    <property type="entry name" value="C-type_lectin-like"/>
</dbReference>
<proteinExistence type="predicted"/>
<comment type="caution">
    <text evidence="12">Lacks conserved residue(s) required for the propagation of feature annotation.</text>
</comment>
<name>A0ABI7VVP1_FELCA</name>
<evidence type="ECO:0000256" key="11">
    <source>
        <dbReference type="ARBA" id="ARBA00023180"/>
    </source>
</evidence>
<evidence type="ECO:0008006" key="20">
    <source>
        <dbReference type="Google" id="ProtNLM"/>
    </source>
</evidence>
<reference evidence="18" key="3">
    <citation type="submission" date="2025-09" db="UniProtKB">
        <authorList>
            <consortium name="Ensembl"/>
        </authorList>
    </citation>
    <scope>IDENTIFICATION</scope>
    <source>
        <strain evidence="18">breed Abyssinian</strain>
    </source>
</reference>
<comment type="subcellular location">
    <subcellularLocation>
        <location evidence="1">Membrane</location>
        <topology evidence="1">Single-pass type I membrane protein</topology>
    </subcellularLocation>
</comment>
<keyword evidence="10 12" id="KW-1015">Disulfide bond</keyword>
<dbReference type="InterPro" id="IPR016187">
    <property type="entry name" value="CTDL_fold"/>
</dbReference>
<dbReference type="PROSITE" id="PS01187">
    <property type="entry name" value="EGF_CA"/>
    <property type="match status" value="2"/>
</dbReference>
<feature type="compositionally biased region" description="Basic and acidic residues" evidence="13">
    <location>
        <begin position="608"/>
        <end position="617"/>
    </location>
</feature>
<evidence type="ECO:0000256" key="5">
    <source>
        <dbReference type="ARBA" id="ARBA00022729"/>
    </source>
</evidence>
<dbReference type="InterPro" id="IPR000742">
    <property type="entry name" value="EGF"/>
</dbReference>
<evidence type="ECO:0000256" key="8">
    <source>
        <dbReference type="ARBA" id="ARBA00022989"/>
    </source>
</evidence>
<evidence type="ECO:0000256" key="15">
    <source>
        <dbReference type="SAM" id="SignalP"/>
    </source>
</evidence>
<keyword evidence="11" id="KW-0325">Glycoprotein</keyword>
<dbReference type="PANTHER" id="PTHR14789">
    <property type="entry name" value="CHONDROLECTIN VARIANT CHODLFDELTAE"/>
    <property type="match status" value="1"/>
</dbReference>
<dbReference type="Gene3D" id="3.10.100.10">
    <property type="entry name" value="Mannose-Binding Protein A, subunit A"/>
    <property type="match status" value="1"/>
</dbReference>
<dbReference type="SUPFAM" id="SSF57184">
    <property type="entry name" value="Growth factor receptor domain"/>
    <property type="match status" value="1"/>
</dbReference>
<evidence type="ECO:0000259" key="17">
    <source>
        <dbReference type="PROSITE" id="PS50041"/>
    </source>
</evidence>
<evidence type="ECO:0000256" key="2">
    <source>
        <dbReference type="ARBA" id="ARBA00022536"/>
    </source>
</evidence>
<evidence type="ECO:0000256" key="6">
    <source>
        <dbReference type="ARBA" id="ARBA00022734"/>
    </source>
</evidence>
<evidence type="ECO:0000256" key="13">
    <source>
        <dbReference type="SAM" id="MobiDB-lite"/>
    </source>
</evidence>
<dbReference type="InterPro" id="IPR051505">
    <property type="entry name" value="C-type_lectin_domain"/>
</dbReference>
<dbReference type="InterPro" id="IPR009030">
    <property type="entry name" value="Growth_fac_rcpt_cys_sf"/>
</dbReference>
<keyword evidence="6" id="KW-0430">Lectin</keyword>
<evidence type="ECO:0000256" key="1">
    <source>
        <dbReference type="ARBA" id="ARBA00004479"/>
    </source>
</evidence>
<evidence type="ECO:0000256" key="3">
    <source>
        <dbReference type="ARBA" id="ARBA00022553"/>
    </source>
</evidence>
<evidence type="ECO:0000256" key="12">
    <source>
        <dbReference type="PROSITE-ProRule" id="PRU00076"/>
    </source>
</evidence>
<protein>
    <recommendedName>
        <fullName evidence="20">CD93 molecule</fullName>
    </recommendedName>
</protein>
<dbReference type="PROSITE" id="PS50026">
    <property type="entry name" value="EGF_3"/>
    <property type="match status" value="2"/>
</dbReference>
<dbReference type="SUPFAM" id="SSF56436">
    <property type="entry name" value="C-type lectin-like"/>
    <property type="match status" value="1"/>
</dbReference>
<feature type="chain" id="PRO_5047118398" description="CD93 molecule" evidence="15">
    <location>
        <begin position="23"/>
        <end position="686"/>
    </location>
</feature>
<keyword evidence="19" id="KW-1185">Reference proteome</keyword>
<gene>
    <name evidence="18" type="primary">CD93</name>
</gene>
<dbReference type="PROSITE" id="PS50041">
    <property type="entry name" value="C_TYPE_LECTIN_2"/>
    <property type="match status" value="1"/>
</dbReference>
<feature type="domain" description="EGF-like" evidence="16">
    <location>
        <begin position="299"/>
        <end position="337"/>
    </location>
</feature>
<feature type="signal peptide" evidence="15">
    <location>
        <begin position="1"/>
        <end position="22"/>
    </location>
</feature>
<keyword evidence="2 12" id="KW-0245">EGF-like domain</keyword>
<reference evidence="18" key="2">
    <citation type="submission" date="2025-08" db="UniProtKB">
        <authorList>
            <consortium name="Ensembl"/>
        </authorList>
    </citation>
    <scope>IDENTIFICATION</scope>
    <source>
        <strain evidence="18">breed Abyssinian</strain>
    </source>
</reference>
<dbReference type="InterPro" id="IPR018097">
    <property type="entry name" value="EGF_Ca-bd_CS"/>
</dbReference>
<feature type="compositionally biased region" description="Polar residues" evidence="13">
    <location>
        <begin position="508"/>
        <end position="527"/>
    </location>
</feature>
<keyword evidence="3" id="KW-0597">Phosphoprotein</keyword>
<dbReference type="Pfam" id="PF00059">
    <property type="entry name" value="Lectin_C"/>
    <property type="match status" value="1"/>
</dbReference>
<keyword evidence="5 15" id="KW-0732">Signal</keyword>
<organism evidence="18 19">
    <name type="scientific">Felis catus</name>
    <name type="common">Cat</name>
    <name type="synonym">Felis silvestris catus</name>
    <dbReference type="NCBI Taxonomy" id="9685"/>
    <lineage>
        <taxon>Eukaryota</taxon>
        <taxon>Metazoa</taxon>
        <taxon>Chordata</taxon>
        <taxon>Craniata</taxon>
        <taxon>Vertebrata</taxon>
        <taxon>Euteleostomi</taxon>
        <taxon>Mammalia</taxon>
        <taxon>Eutheria</taxon>
        <taxon>Laurasiatheria</taxon>
        <taxon>Carnivora</taxon>
        <taxon>Feliformia</taxon>
        <taxon>Felidae</taxon>
        <taxon>Felinae</taxon>
        <taxon>Felis</taxon>
    </lineage>
</organism>
<feature type="domain" description="C-type lectin" evidence="17">
    <location>
        <begin position="31"/>
        <end position="164"/>
    </location>
</feature>
<dbReference type="Proteomes" id="UP000823872">
    <property type="component" value="Chromosome A3"/>
</dbReference>
<dbReference type="Pfam" id="PF07645">
    <property type="entry name" value="EGF_CA"/>
    <property type="match status" value="2"/>
</dbReference>
<dbReference type="PANTHER" id="PTHR14789:SF8">
    <property type="entry name" value="C-TYPE LECTIN DOMAIN FAMILY 14 MEMBER A PRECURSOR-RELATED"/>
    <property type="match status" value="1"/>
</dbReference>
<dbReference type="InterPro" id="IPR000152">
    <property type="entry name" value="EGF-type_Asp/Asn_hydroxyl_site"/>
</dbReference>
<sequence length="686" mass="73649">MATSARLLLPLLLLGQPWAGAGAPGEAVVCAGNACYTAHWGKLSAAEAQSHCSKNGGNLATVKSEEEAWHIQRALAQLLELEEALEARMGKFWIGLQREKGKCLDSSLPLKGFSWVGGGEDTLYTNWNREVRSSCISRRCVSLLLYLSLPSHASHLPKWSEGPCGSPNSPGSNIEGFVCKFSFKGMCQPLALGGPGRVEYRTPFQATSSSLDTVPFASVANVACGDGDEGREHYFLCKEKASDVFDWGSSGPLCVSPKYGCSFNNGGCQQDCFEGGDGSFRCGCRPGFRLLDDLVTCASRNPCSSSPCKGAATCVLGPHRKNYTCLCPQGYQLDSSQQDCVDVDECQDSPCPQECVNTPGGFHCECWVGYEPRGPGEEACQDVDECAPGHSPCAQGCTNTDGSFYCSCKKGYVLAKEDGTQCLDVDECEGPEHGLCEGLCLNTQGSFRCSCLPGWELGPDGVSCTTGSTSLAPQTGPPQGEDMGDREGNLVYSSTISRPTRDSEGTSKEASTMKTPSLPSEAPTTLTVPDMLAHSGPPGEWMEPSTHHPKATTDGGENMDEDSMSKQSDNGTDGQKLLLFYILGTVVAILLLLALALGLLVYRKRKAKREEEKEKKPQNTADSYSWAPERAENRALENQYSSQRPSTAPSQSAQPDPVCLRMLPILKPSLQFPWTVTLMSIWPPGS</sequence>
<keyword evidence="9 14" id="KW-0472">Membrane</keyword>
<dbReference type="PROSITE" id="PS01186">
    <property type="entry name" value="EGF_2"/>
    <property type="match status" value="1"/>
</dbReference>
<dbReference type="GeneTree" id="ENSGT00940000156996"/>
<evidence type="ECO:0000256" key="10">
    <source>
        <dbReference type="ARBA" id="ARBA00023157"/>
    </source>
</evidence>
<dbReference type="Ensembl" id="ENSFCTT00005003777.1">
    <property type="protein sequence ID" value="ENSFCTP00005002242.1"/>
    <property type="gene ID" value="ENSFCTG00005001479.1"/>
</dbReference>
<evidence type="ECO:0000256" key="7">
    <source>
        <dbReference type="ARBA" id="ARBA00022737"/>
    </source>
</evidence>
<evidence type="ECO:0000256" key="9">
    <source>
        <dbReference type="ARBA" id="ARBA00023136"/>
    </source>
</evidence>
<dbReference type="CDD" id="cd00054">
    <property type="entry name" value="EGF_CA"/>
    <property type="match status" value="2"/>
</dbReference>
<dbReference type="InterPro" id="IPR001881">
    <property type="entry name" value="EGF-like_Ca-bd_dom"/>
</dbReference>
<dbReference type="SMART" id="SM00179">
    <property type="entry name" value="EGF_CA"/>
    <property type="match status" value="5"/>
</dbReference>
<feature type="transmembrane region" description="Helical" evidence="14">
    <location>
        <begin position="578"/>
        <end position="602"/>
    </location>
</feature>
<dbReference type="SUPFAM" id="SSF57196">
    <property type="entry name" value="EGF/Laminin"/>
    <property type="match status" value="2"/>
</dbReference>
<dbReference type="Gene3D" id="2.10.25.10">
    <property type="entry name" value="Laminin"/>
    <property type="match status" value="5"/>
</dbReference>
<evidence type="ECO:0000256" key="14">
    <source>
        <dbReference type="SAM" id="Phobius"/>
    </source>
</evidence>
<dbReference type="SMART" id="SM00034">
    <property type="entry name" value="CLECT"/>
    <property type="match status" value="1"/>
</dbReference>